<evidence type="ECO:0000259" key="5">
    <source>
        <dbReference type="SMART" id="SM00984"/>
    </source>
</evidence>
<dbReference type="SUPFAM" id="SSF48179">
    <property type="entry name" value="6-phosphogluconate dehydrogenase C-terminal domain-like"/>
    <property type="match status" value="1"/>
</dbReference>
<feature type="domain" description="UDP-glucose/GDP-mannose dehydrogenase C-terminal" evidence="5">
    <location>
        <begin position="315"/>
        <end position="411"/>
    </location>
</feature>
<dbReference type="PIRSF" id="PIRSF000124">
    <property type="entry name" value="UDPglc_GDPman_dh"/>
    <property type="match status" value="1"/>
</dbReference>
<evidence type="ECO:0000256" key="1">
    <source>
        <dbReference type="ARBA" id="ARBA00006601"/>
    </source>
</evidence>
<protein>
    <submittedName>
        <fullName evidence="6">Nucleotide sugar dehydrogenase</fullName>
    </submittedName>
</protein>
<keyword evidence="3" id="KW-0520">NAD</keyword>
<dbReference type="PANTHER" id="PTHR43491">
    <property type="entry name" value="UDP-N-ACETYL-D-MANNOSAMINE DEHYDROGENASE"/>
    <property type="match status" value="1"/>
</dbReference>
<comment type="caution">
    <text evidence="6">The sequence shown here is derived from an EMBL/GenBank/DDBJ whole genome shotgun (WGS) entry which is preliminary data.</text>
</comment>
<evidence type="ECO:0000313" key="6">
    <source>
        <dbReference type="EMBL" id="MDY0405036.1"/>
    </source>
</evidence>
<dbReference type="NCBIfam" id="TIGR03026">
    <property type="entry name" value="NDP-sugDHase"/>
    <property type="match status" value="1"/>
</dbReference>
<name>A0ABU5CFC6_9BACI</name>
<dbReference type="InterPro" id="IPR001732">
    <property type="entry name" value="UDP-Glc/GDP-Man_DH_N"/>
</dbReference>
<evidence type="ECO:0000256" key="3">
    <source>
        <dbReference type="ARBA" id="ARBA00023027"/>
    </source>
</evidence>
<evidence type="ECO:0000313" key="7">
    <source>
        <dbReference type="Proteomes" id="UP001228376"/>
    </source>
</evidence>
<dbReference type="Pfam" id="PF03721">
    <property type="entry name" value="UDPG_MGDP_dh_N"/>
    <property type="match status" value="1"/>
</dbReference>
<reference evidence="6 7" key="1">
    <citation type="submission" date="2023-10" db="EMBL/GenBank/DDBJ databases">
        <title>179-bfca-hs.</title>
        <authorList>
            <person name="Miliotis G."/>
            <person name="Sengupta P."/>
            <person name="Hameed A."/>
            <person name="Chuvochina M."/>
            <person name="Mcdonagh F."/>
            <person name="Simpson A.C."/>
            <person name="Singh N.K."/>
            <person name="Rekha P.D."/>
            <person name="Raman K."/>
            <person name="Hugenholtz P."/>
            <person name="Venkateswaran K."/>
        </authorList>
    </citation>
    <scope>NUCLEOTIDE SEQUENCE [LARGE SCALE GENOMIC DNA]</scope>
    <source>
        <strain evidence="6 7">179-BFC-A-HS</strain>
    </source>
</reference>
<dbReference type="RefSeq" id="WP_306068173.1">
    <property type="nucleotide sequence ID" value="NZ_JAROCA020000001.1"/>
</dbReference>
<organism evidence="6 7">
    <name type="scientific">Tigheibacillus jepli</name>
    <dbReference type="NCBI Taxonomy" id="3035914"/>
    <lineage>
        <taxon>Bacteria</taxon>
        <taxon>Bacillati</taxon>
        <taxon>Bacillota</taxon>
        <taxon>Bacilli</taxon>
        <taxon>Bacillales</taxon>
        <taxon>Bacillaceae</taxon>
        <taxon>Tigheibacillus</taxon>
    </lineage>
</organism>
<keyword evidence="2" id="KW-0560">Oxidoreductase</keyword>
<dbReference type="InterPro" id="IPR014026">
    <property type="entry name" value="UDP-Glc/GDP-Man_DH_dimer"/>
</dbReference>
<dbReference type="InterPro" id="IPR014027">
    <property type="entry name" value="UDP-Glc/GDP-Man_DH_C"/>
</dbReference>
<dbReference type="InterPro" id="IPR036220">
    <property type="entry name" value="UDP-Glc/GDP-Man_DH_C_sf"/>
</dbReference>
<accession>A0ABU5CFC6</accession>
<dbReference type="InterPro" id="IPR008927">
    <property type="entry name" value="6-PGluconate_DH-like_C_sf"/>
</dbReference>
<dbReference type="EMBL" id="JAROCA020000001">
    <property type="protein sequence ID" value="MDY0405036.1"/>
    <property type="molecule type" value="Genomic_DNA"/>
</dbReference>
<dbReference type="Proteomes" id="UP001228376">
    <property type="component" value="Unassembled WGS sequence"/>
</dbReference>
<sequence>MTAKERVGVVGLGYVGLSVAVGMARKFPVIGFDIDQYKIDQLRRHKDSTNQFSAQTLRKASIQFVTDTDKLRTCSHIIIAVPTPVTAQYQPDLSFIENASKQVAGILTKGTFVIYESTVYPGATEDVCIPLLEKYSGLQAGKEFYVGYSPERINPGDNVHTFTTNPKIVAGQNKTALNGIYKLYRNVLEGYIFQASSIKIAEAAKVVENTQRDINIAFMNELSLMFDRLNIDTYEVLEAASTKWNFLSFTPGLVGGHCIGIDPYYLIYQAEKAGYSPKFLYAAREINESMPEFIVQRLLQWVISEKIPLDTLSVTVLGITFKENVSDVRNSKALEIVNKLRELKIKTQISDPHYTEHGKIPTTPLEKVKPSDIVILAVPHHVFKGNGFSYLQKLFKNKPGLLVDLKGVVPKDVLPKNIRVWRL</sequence>
<dbReference type="PIRSF" id="PIRSF500136">
    <property type="entry name" value="UDP_ManNAc_DH"/>
    <property type="match status" value="1"/>
</dbReference>
<dbReference type="InterPro" id="IPR017476">
    <property type="entry name" value="UDP-Glc/GDP-Man"/>
</dbReference>
<dbReference type="Gene3D" id="3.40.50.720">
    <property type="entry name" value="NAD(P)-binding Rossmann-like Domain"/>
    <property type="match status" value="2"/>
</dbReference>
<dbReference type="PANTHER" id="PTHR43491:SF2">
    <property type="entry name" value="UDP-N-ACETYL-D-MANNOSAMINE DEHYDROGENASE"/>
    <property type="match status" value="1"/>
</dbReference>
<gene>
    <name evidence="6" type="ORF">P5G51_006150</name>
</gene>
<evidence type="ECO:0000256" key="4">
    <source>
        <dbReference type="PIRNR" id="PIRNR000124"/>
    </source>
</evidence>
<dbReference type="InterPro" id="IPR028359">
    <property type="entry name" value="UDP_ManNAc/GlcNAc_DH"/>
</dbReference>
<comment type="similarity">
    <text evidence="1 4">Belongs to the UDP-glucose/GDP-mannose dehydrogenase family.</text>
</comment>
<dbReference type="Pfam" id="PF03720">
    <property type="entry name" value="UDPG_MGDP_dh_C"/>
    <property type="match status" value="1"/>
</dbReference>
<evidence type="ECO:0000256" key="2">
    <source>
        <dbReference type="ARBA" id="ARBA00023002"/>
    </source>
</evidence>
<dbReference type="Pfam" id="PF00984">
    <property type="entry name" value="UDPG_MGDP_dh"/>
    <property type="match status" value="1"/>
</dbReference>
<dbReference type="SMART" id="SM00984">
    <property type="entry name" value="UDPG_MGDP_dh_C"/>
    <property type="match status" value="1"/>
</dbReference>
<dbReference type="SUPFAM" id="SSF52413">
    <property type="entry name" value="UDP-glucose/GDP-mannose dehydrogenase C-terminal domain"/>
    <property type="match status" value="1"/>
</dbReference>
<dbReference type="SUPFAM" id="SSF51735">
    <property type="entry name" value="NAD(P)-binding Rossmann-fold domains"/>
    <property type="match status" value="1"/>
</dbReference>
<keyword evidence="7" id="KW-1185">Reference proteome</keyword>
<dbReference type="InterPro" id="IPR036291">
    <property type="entry name" value="NAD(P)-bd_dom_sf"/>
</dbReference>
<proteinExistence type="inferred from homology"/>